<evidence type="ECO:0000313" key="2">
    <source>
        <dbReference type="Proteomes" id="UP001234989"/>
    </source>
</evidence>
<organism evidence="1 2">
    <name type="scientific">Solanum verrucosum</name>
    <dbReference type="NCBI Taxonomy" id="315347"/>
    <lineage>
        <taxon>Eukaryota</taxon>
        <taxon>Viridiplantae</taxon>
        <taxon>Streptophyta</taxon>
        <taxon>Embryophyta</taxon>
        <taxon>Tracheophyta</taxon>
        <taxon>Spermatophyta</taxon>
        <taxon>Magnoliopsida</taxon>
        <taxon>eudicotyledons</taxon>
        <taxon>Gunneridae</taxon>
        <taxon>Pentapetalae</taxon>
        <taxon>asterids</taxon>
        <taxon>lamiids</taxon>
        <taxon>Solanales</taxon>
        <taxon>Solanaceae</taxon>
        <taxon>Solanoideae</taxon>
        <taxon>Solaneae</taxon>
        <taxon>Solanum</taxon>
    </lineage>
</organism>
<sequence length="98" mass="11059">MLAQAMTAQVNREVVAPVNPIVGTTASRVRDFIRMNPPEFYGSKLEEDPQEFIDEVHKVLDIMGVTPVEKTELAAYQLKGVTLGLINGKKQDYWKWVP</sequence>
<reference evidence="1" key="1">
    <citation type="submission" date="2023-08" db="EMBL/GenBank/DDBJ databases">
        <title>A de novo genome assembly of Solanum verrucosum Schlechtendal, a Mexican diploid species geographically isolated from the other diploid A-genome species in potato relatives.</title>
        <authorList>
            <person name="Hosaka K."/>
        </authorList>
    </citation>
    <scope>NUCLEOTIDE SEQUENCE</scope>
    <source>
        <tissue evidence="1">Young leaves</tissue>
    </source>
</reference>
<evidence type="ECO:0000313" key="1">
    <source>
        <dbReference type="EMBL" id="WMV09798.1"/>
    </source>
</evidence>
<dbReference type="Proteomes" id="UP001234989">
    <property type="component" value="Chromosome 1"/>
</dbReference>
<name>A0AAF0PRY5_SOLVR</name>
<protein>
    <recommendedName>
        <fullName evidence="3">Gag-pol polyprotein</fullName>
    </recommendedName>
</protein>
<keyword evidence="2" id="KW-1185">Reference proteome</keyword>
<dbReference type="AlphaFoldDB" id="A0AAF0PRY5"/>
<proteinExistence type="predicted"/>
<evidence type="ECO:0008006" key="3">
    <source>
        <dbReference type="Google" id="ProtNLM"/>
    </source>
</evidence>
<dbReference type="EMBL" id="CP133612">
    <property type="protein sequence ID" value="WMV09798.1"/>
    <property type="molecule type" value="Genomic_DNA"/>
</dbReference>
<accession>A0AAF0PRY5</accession>
<gene>
    <name evidence="1" type="ORF">MTR67_003183</name>
</gene>